<feature type="region of interest" description="Disordered" evidence="2">
    <location>
        <begin position="213"/>
        <end position="233"/>
    </location>
</feature>
<proteinExistence type="predicted"/>
<gene>
    <name evidence="3" type="ORF">CHYS00102_LOCUS5254</name>
</gene>
<organism evidence="3">
    <name type="scientific">Corethron hystrix</name>
    <dbReference type="NCBI Taxonomy" id="216773"/>
    <lineage>
        <taxon>Eukaryota</taxon>
        <taxon>Sar</taxon>
        <taxon>Stramenopiles</taxon>
        <taxon>Ochrophyta</taxon>
        <taxon>Bacillariophyta</taxon>
        <taxon>Coscinodiscophyceae</taxon>
        <taxon>Corethrophycidae</taxon>
        <taxon>Corethrales</taxon>
        <taxon>Corethraceae</taxon>
        <taxon>Corethron</taxon>
    </lineage>
</organism>
<name>A0A7S1FMP3_9STRA</name>
<sequence length="261" mass="29017">MWASSRRAGRIIVNSATRCSARSAHASKVRVLPSIPNKYRLGDACVATFPRPSSHRCLSSSSSSFSPSSGVSSKNHVFTRTAAQTASVHKRQILVILSSFFGFVISSNLYGCKTRSDALEEELEALKLEVEAMRSDVEDGKKLKYGKTSKELMEDPGWLDRISSRIATATSKRSLLWRWFGRGEIKNGRDEGTSRKLIRDIIIEELAEGVLIPHDAQAGSTENPKNAVNEKDQEEKALEEIFLGLQGENKGERSQNKKRYL</sequence>
<evidence type="ECO:0000256" key="2">
    <source>
        <dbReference type="SAM" id="MobiDB-lite"/>
    </source>
</evidence>
<keyword evidence="1" id="KW-0175">Coiled coil</keyword>
<dbReference type="AlphaFoldDB" id="A0A7S1FMP3"/>
<evidence type="ECO:0000313" key="3">
    <source>
        <dbReference type="EMBL" id="CAD8878070.1"/>
    </source>
</evidence>
<feature type="coiled-coil region" evidence="1">
    <location>
        <begin position="116"/>
        <end position="143"/>
    </location>
</feature>
<reference evidence="3" key="1">
    <citation type="submission" date="2021-01" db="EMBL/GenBank/DDBJ databases">
        <authorList>
            <person name="Corre E."/>
            <person name="Pelletier E."/>
            <person name="Niang G."/>
            <person name="Scheremetjew M."/>
            <person name="Finn R."/>
            <person name="Kale V."/>
            <person name="Holt S."/>
            <person name="Cochrane G."/>
            <person name="Meng A."/>
            <person name="Brown T."/>
            <person name="Cohen L."/>
        </authorList>
    </citation>
    <scope>NUCLEOTIDE SEQUENCE</scope>
    <source>
        <strain evidence="3">308</strain>
    </source>
</reference>
<protein>
    <submittedName>
        <fullName evidence="3">Uncharacterized protein</fullName>
    </submittedName>
</protein>
<dbReference type="EMBL" id="HBFR01007298">
    <property type="protein sequence ID" value="CAD8878070.1"/>
    <property type="molecule type" value="Transcribed_RNA"/>
</dbReference>
<evidence type="ECO:0000256" key="1">
    <source>
        <dbReference type="SAM" id="Coils"/>
    </source>
</evidence>
<accession>A0A7S1FMP3</accession>